<proteinExistence type="predicted"/>
<name>A0A5B7KB44_PORTR</name>
<reference evidence="2 3" key="1">
    <citation type="submission" date="2019-05" db="EMBL/GenBank/DDBJ databases">
        <title>Another draft genome of Portunus trituberculatus and its Hox gene families provides insights of decapod evolution.</title>
        <authorList>
            <person name="Jeong J.-H."/>
            <person name="Song I."/>
            <person name="Kim S."/>
            <person name="Choi T."/>
            <person name="Kim D."/>
            <person name="Ryu S."/>
            <person name="Kim W."/>
        </authorList>
    </citation>
    <scope>NUCLEOTIDE SEQUENCE [LARGE SCALE GENOMIC DNA]</scope>
    <source>
        <tissue evidence="2">Muscle</tissue>
    </source>
</reference>
<evidence type="ECO:0000313" key="3">
    <source>
        <dbReference type="Proteomes" id="UP000324222"/>
    </source>
</evidence>
<dbReference type="Proteomes" id="UP000324222">
    <property type="component" value="Unassembled WGS sequence"/>
</dbReference>
<evidence type="ECO:0000313" key="2">
    <source>
        <dbReference type="EMBL" id="MPD04036.1"/>
    </source>
</evidence>
<gene>
    <name evidence="2" type="ORF">E2C01_099704</name>
</gene>
<evidence type="ECO:0000256" key="1">
    <source>
        <dbReference type="SAM" id="MobiDB-lite"/>
    </source>
</evidence>
<feature type="region of interest" description="Disordered" evidence="1">
    <location>
        <begin position="28"/>
        <end position="52"/>
    </location>
</feature>
<feature type="compositionally biased region" description="Basic and acidic residues" evidence="1">
    <location>
        <begin position="32"/>
        <end position="52"/>
    </location>
</feature>
<accession>A0A5B7KB44</accession>
<organism evidence="2 3">
    <name type="scientific">Portunus trituberculatus</name>
    <name type="common">Swimming crab</name>
    <name type="synonym">Neptunus trituberculatus</name>
    <dbReference type="NCBI Taxonomy" id="210409"/>
    <lineage>
        <taxon>Eukaryota</taxon>
        <taxon>Metazoa</taxon>
        <taxon>Ecdysozoa</taxon>
        <taxon>Arthropoda</taxon>
        <taxon>Crustacea</taxon>
        <taxon>Multicrustacea</taxon>
        <taxon>Malacostraca</taxon>
        <taxon>Eumalacostraca</taxon>
        <taxon>Eucarida</taxon>
        <taxon>Decapoda</taxon>
        <taxon>Pleocyemata</taxon>
        <taxon>Brachyura</taxon>
        <taxon>Eubrachyura</taxon>
        <taxon>Portunoidea</taxon>
        <taxon>Portunidae</taxon>
        <taxon>Portuninae</taxon>
        <taxon>Portunus</taxon>
    </lineage>
</organism>
<sequence length="52" mass="5791">MLGVEGGEADSVYVVFRGVLSVQERPIKPYPMKKEGEHRARARNEGDMKTGN</sequence>
<dbReference type="AlphaFoldDB" id="A0A5B7KB44"/>
<comment type="caution">
    <text evidence="2">The sequence shown here is derived from an EMBL/GenBank/DDBJ whole genome shotgun (WGS) entry which is preliminary data.</text>
</comment>
<dbReference type="EMBL" id="VSRR010139166">
    <property type="protein sequence ID" value="MPD04036.1"/>
    <property type="molecule type" value="Genomic_DNA"/>
</dbReference>
<keyword evidence="3" id="KW-1185">Reference proteome</keyword>
<protein>
    <submittedName>
        <fullName evidence="2">Uncharacterized protein</fullName>
    </submittedName>
</protein>